<keyword evidence="1" id="KW-0472">Membrane</keyword>
<keyword evidence="1" id="KW-0812">Transmembrane</keyword>
<dbReference type="InterPro" id="IPR021529">
    <property type="entry name" value="DUF2798"/>
</dbReference>
<comment type="caution">
    <text evidence="2">The sequence shown here is derived from an EMBL/GenBank/DDBJ whole genome shotgun (WGS) entry which is preliminary data.</text>
</comment>
<feature type="transmembrane region" description="Helical" evidence="1">
    <location>
        <begin position="40"/>
        <end position="65"/>
    </location>
</feature>
<organism evidence="2 3">
    <name type="scientific">Candidatus Afipia apatlaquensis</name>
    <dbReference type="NCBI Taxonomy" id="2712852"/>
    <lineage>
        <taxon>Bacteria</taxon>
        <taxon>Pseudomonadati</taxon>
        <taxon>Pseudomonadota</taxon>
        <taxon>Alphaproteobacteria</taxon>
        <taxon>Hyphomicrobiales</taxon>
        <taxon>Nitrobacteraceae</taxon>
        <taxon>Afipia</taxon>
    </lineage>
</organism>
<accession>A0A7C9RDR0</accession>
<keyword evidence="3" id="KW-1185">Reference proteome</keyword>
<dbReference type="EMBL" id="JAAMRR010000168">
    <property type="protein sequence ID" value="NGX94281.1"/>
    <property type="molecule type" value="Genomic_DNA"/>
</dbReference>
<gene>
    <name evidence="2" type="ORF">G4V63_03270</name>
</gene>
<name>A0A7C9RDR0_9BRAD</name>
<protein>
    <submittedName>
        <fullName evidence="2">DUF2798 domain-containing protein</fullName>
    </submittedName>
</protein>
<keyword evidence="1" id="KW-1133">Transmembrane helix</keyword>
<dbReference type="AlphaFoldDB" id="A0A7C9RDR0"/>
<reference evidence="2" key="1">
    <citation type="submission" date="2020-02" db="EMBL/GenBank/DDBJ databases">
        <title>Draft genome sequence of Candidatus Afipia apatlaquensis IBT-C3, a potential strain for decolorization of textile dyes.</title>
        <authorList>
            <person name="Sanchez-Reyes A."/>
            <person name="Breton-Deval L."/>
            <person name="Mangelson H."/>
            <person name="Sanchez-Flores A."/>
        </authorList>
    </citation>
    <scope>NUCLEOTIDE SEQUENCE [LARGE SCALE GENOMIC DNA]</scope>
    <source>
        <strain evidence="2">IBT-C3</strain>
    </source>
</reference>
<dbReference type="Proteomes" id="UP000480266">
    <property type="component" value="Unassembled WGS sequence"/>
</dbReference>
<evidence type="ECO:0000313" key="3">
    <source>
        <dbReference type="Proteomes" id="UP000480266"/>
    </source>
</evidence>
<evidence type="ECO:0000313" key="2">
    <source>
        <dbReference type="EMBL" id="NGX94281.1"/>
    </source>
</evidence>
<evidence type="ECO:0000256" key="1">
    <source>
        <dbReference type="SAM" id="Phobius"/>
    </source>
</evidence>
<proteinExistence type="predicted"/>
<dbReference type="Pfam" id="PF11391">
    <property type="entry name" value="DUF2798"/>
    <property type="match status" value="1"/>
</dbReference>
<feature type="transmembrane region" description="Helical" evidence="1">
    <location>
        <begin position="12"/>
        <end position="34"/>
    </location>
</feature>
<sequence length="76" mass="8523">MIGIPRRYSHFVYGIIQSGLTSAVAAAVASAPFYKEGIFWSYWLQASLLAWFVMLPVVLFAAPAIRRLTEMLTLKD</sequence>